<reference evidence="3" key="2">
    <citation type="submission" date="2023-03" db="EMBL/GenBank/DDBJ databases">
        <authorList>
            <person name="Inwood S.N."/>
            <person name="Skelly J.G."/>
            <person name="Guhlin J."/>
            <person name="Harrop T.W.R."/>
            <person name="Goldson S.G."/>
            <person name="Dearden P.K."/>
        </authorList>
    </citation>
    <scope>NUCLEOTIDE SEQUENCE</scope>
    <source>
        <strain evidence="3">Lincoln</strain>
        <tissue evidence="3">Whole body</tissue>
    </source>
</reference>
<dbReference type="GO" id="GO:0006334">
    <property type="term" value="P:nucleosome assembly"/>
    <property type="evidence" value="ECO:0007669"/>
    <property type="project" value="InterPro"/>
</dbReference>
<dbReference type="SUPFAM" id="SSF46785">
    <property type="entry name" value="Winged helix' DNA-binding domain"/>
    <property type="match status" value="1"/>
</dbReference>
<dbReference type="InterPro" id="IPR005818">
    <property type="entry name" value="Histone_H1/H5_H15"/>
</dbReference>
<sequence length="212" mass="24583">MVKPPHKMTKLIVSAIRNLRDVQGSTTKDILNYVMKEYNSEPSMERRLRAALKRGLEYGILQKKGGHYLLNTDTEILDQGPMERGRRRRRRKKRGGKRGLRKARGRKRRRGARRARGRSRTRRGRRRGSRRGRRHTRGKITRKRTGTEEIDMMTKEPLEAPEPHLPIDGVVGQTYERPRSRSRSQQSQQSRSPSRSSGSSDRDAADGHRPTN</sequence>
<dbReference type="Pfam" id="PF00538">
    <property type="entry name" value="Linker_histone"/>
    <property type="match status" value="1"/>
</dbReference>
<dbReference type="EMBL" id="JAQQBR010000002">
    <property type="protein sequence ID" value="KAK0181097.1"/>
    <property type="molecule type" value="Genomic_DNA"/>
</dbReference>
<feature type="compositionally biased region" description="Basic residues" evidence="1">
    <location>
        <begin position="85"/>
        <end position="144"/>
    </location>
</feature>
<organism evidence="3 4">
    <name type="scientific">Microctonus hyperodae</name>
    <name type="common">Parasitoid wasp</name>
    <dbReference type="NCBI Taxonomy" id="165561"/>
    <lineage>
        <taxon>Eukaryota</taxon>
        <taxon>Metazoa</taxon>
        <taxon>Ecdysozoa</taxon>
        <taxon>Arthropoda</taxon>
        <taxon>Hexapoda</taxon>
        <taxon>Insecta</taxon>
        <taxon>Pterygota</taxon>
        <taxon>Neoptera</taxon>
        <taxon>Endopterygota</taxon>
        <taxon>Hymenoptera</taxon>
        <taxon>Apocrita</taxon>
        <taxon>Ichneumonoidea</taxon>
        <taxon>Braconidae</taxon>
        <taxon>Euphorinae</taxon>
        <taxon>Microctonus</taxon>
    </lineage>
</organism>
<dbReference type="GO" id="GO:0000786">
    <property type="term" value="C:nucleosome"/>
    <property type="evidence" value="ECO:0007669"/>
    <property type="project" value="InterPro"/>
</dbReference>
<dbReference type="AlphaFoldDB" id="A0AA39G3X8"/>
<comment type="caution">
    <text evidence="3">The sequence shown here is derived from an EMBL/GenBank/DDBJ whole genome shotgun (WGS) entry which is preliminary data.</text>
</comment>
<protein>
    <recommendedName>
        <fullName evidence="2">H15 domain-containing protein</fullName>
    </recommendedName>
</protein>
<dbReference type="Gene3D" id="1.10.10.10">
    <property type="entry name" value="Winged helix-like DNA-binding domain superfamily/Winged helix DNA-binding domain"/>
    <property type="match status" value="1"/>
</dbReference>
<proteinExistence type="predicted"/>
<feature type="domain" description="H15" evidence="2">
    <location>
        <begin position="3"/>
        <end position="72"/>
    </location>
</feature>
<feature type="compositionally biased region" description="Low complexity" evidence="1">
    <location>
        <begin position="183"/>
        <end position="199"/>
    </location>
</feature>
<dbReference type="Proteomes" id="UP001168972">
    <property type="component" value="Unassembled WGS sequence"/>
</dbReference>
<name>A0AA39G3X8_MICHY</name>
<dbReference type="PROSITE" id="PS51504">
    <property type="entry name" value="H15"/>
    <property type="match status" value="1"/>
</dbReference>
<evidence type="ECO:0000313" key="4">
    <source>
        <dbReference type="Proteomes" id="UP001168972"/>
    </source>
</evidence>
<evidence type="ECO:0000259" key="2">
    <source>
        <dbReference type="PROSITE" id="PS51504"/>
    </source>
</evidence>
<dbReference type="SMART" id="SM00526">
    <property type="entry name" value="H15"/>
    <property type="match status" value="1"/>
</dbReference>
<keyword evidence="4" id="KW-1185">Reference proteome</keyword>
<evidence type="ECO:0000313" key="3">
    <source>
        <dbReference type="EMBL" id="KAK0181097.1"/>
    </source>
</evidence>
<dbReference type="InterPro" id="IPR036388">
    <property type="entry name" value="WH-like_DNA-bd_sf"/>
</dbReference>
<reference evidence="3" key="1">
    <citation type="journal article" date="2023" name="bioRxiv">
        <title>Scaffold-level genome assemblies of two parasitoid biocontrol wasps reveal the parthenogenesis mechanism and an associated novel virus.</title>
        <authorList>
            <person name="Inwood S."/>
            <person name="Skelly J."/>
            <person name="Guhlin J."/>
            <person name="Harrop T."/>
            <person name="Goldson S."/>
            <person name="Dearden P."/>
        </authorList>
    </citation>
    <scope>NUCLEOTIDE SEQUENCE</scope>
    <source>
        <strain evidence="3">Lincoln</strain>
        <tissue evidence="3">Whole body</tissue>
    </source>
</reference>
<feature type="compositionally biased region" description="Basic and acidic residues" evidence="1">
    <location>
        <begin position="200"/>
        <end position="212"/>
    </location>
</feature>
<dbReference type="InterPro" id="IPR036390">
    <property type="entry name" value="WH_DNA-bd_sf"/>
</dbReference>
<feature type="compositionally biased region" description="Basic and acidic residues" evidence="1">
    <location>
        <begin position="152"/>
        <end position="162"/>
    </location>
</feature>
<accession>A0AA39G3X8</accession>
<evidence type="ECO:0000256" key="1">
    <source>
        <dbReference type="SAM" id="MobiDB-lite"/>
    </source>
</evidence>
<feature type="region of interest" description="Disordered" evidence="1">
    <location>
        <begin position="79"/>
        <end position="212"/>
    </location>
</feature>
<gene>
    <name evidence="3" type="ORF">PV327_003409</name>
</gene>
<dbReference type="GO" id="GO:0003677">
    <property type="term" value="F:DNA binding"/>
    <property type="evidence" value="ECO:0007669"/>
    <property type="project" value="InterPro"/>
</dbReference>